<dbReference type="AlphaFoldDB" id="A0AAQ0D6X8"/>
<feature type="transmembrane region" description="Helical" evidence="1">
    <location>
        <begin position="161"/>
        <end position="179"/>
    </location>
</feature>
<dbReference type="PANTHER" id="PTHR36435">
    <property type="entry name" value="SLR1288 PROTEIN"/>
    <property type="match status" value="1"/>
</dbReference>
<dbReference type="InterPro" id="IPR003675">
    <property type="entry name" value="Rce1/LyrA-like_dom"/>
</dbReference>
<feature type="transmembrane region" description="Helical" evidence="1">
    <location>
        <begin position="97"/>
        <end position="116"/>
    </location>
</feature>
<sequence length="231" mass="26718">MTRSLHSGHHMNYRDFWIVPLFILLQYLFPILAEKGIPYLLTHFFHYTLQESGRAILFQMMMFLAQVIVIAVFIGLHYADIIPAMKRRLTGVRQHMWRILVVYVVLTVLVFVYQKYVPLMSVSWHILITMALSFVTIGILTPIVEELLFRHLVIGELGKKWGFKFMAVVSILVFAFSHFLHIHSFWTLLPFIAGGVALTYVYMASRRNILVSIILHIIINSVSQILGMLGV</sequence>
<feature type="domain" description="CAAX prenyl protease 2/Lysostaphin resistance protein A-like" evidence="2">
    <location>
        <begin position="131"/>
        <end position="221"/>
    </location>
</feature>
<feature type="transmembrane region" description="Helical" evidence="1">
    <location>
        <begin position="209"/>
        <end position="229"/>
    </location>
</feature>
<evidence type="ECO:0000313" key="4">
    <source>
        <dbReference type="Proteomes" id="UP000675994"/>
    </source>
</evidence>
<dbReference type="Proteomes" id="UP000675994">
    <property type="component" value="Chromosome"/>
</dbReference>
<protein>
    <submittedName>
        <fullName evidence="3">CPBP family intramembrane metalloprotease</fullName>
    </submittedName>
</protein>
<feature type="transmembrane region" description="Helical" evidence="1">
    <location>
        <begin position="12"/>
        <end position="33"/>
    </location>
</feature>
<dbReference type="GO" id="GO:0080120">
    <property type="term" value="P:CAAX-box protein maturation"/>
    <property type="evidence" value="ECO:0007669"/>
    <property type="project" value="UniProtKB-ARBA"/>
</dbReference>
<evidence type="ECO:0000259" key="2">
    <source>
        <dbReference type="Pfam" id="PF02517"/>
    </source>
</evidence>
<keyword evidence="1" id="KW-0812">Transmembrane</keyword>
<organism evidence="3 4">
    <name type="scientific">Staphylococcus delphini</name>
    <dbReference type="NCBI Taxonomy" id="53344"/>
    <lineage>
        <taxon>Bacteria</taxon>
        <taxon>Bacillati</taxon>
        <taxon>Bacillota</taxon>
        <taxon>Bacilli</taxon>
        <taxon>Bacillales</taxon>
        <taxon>Staphylococcaceae</taxon>
        <taxon>Staphylococcus</taxon>
        <taxon>Staphylococcus intermedius group</taxon>
    </lineage>
</organism>
<keyword evidence="3" id="KW-0482">Metalloprotease</keyword>
<keyword evidence="3" id="KW-0378">Hydrolase</keyword>
<feature type="transmembrane region" description="Helical" evidence="1">
    <location>
        <begin position="122"/>
        <end position="149"/>
    </location>
</feature>
<feature type="transmembrane region" description="Helical" evidence="1">
    <location>
        <begin position="185"/>
        <end position="202"/>
    </location>
</feature>
<feature type="transmembrane region" description="Helical" evidence="1">
    <location>
        <begin position="53"/>
        <end position="76"/>
    </location>
</feature>
<dbReference type="InterPro" id="IPR052710">
    <property type="entry name" value="CAAX_protease"/>
</dbReference>
<keyword evidence="1" id="KW-1133">Transmembrane helix</keyword>
<accession>A0AAQ0D6X8</accession>
<dbReference type="GO" id="GO:0008237">
    <property type="term" value="F:metallopeptidase activity"/>
    <property type="evidence" value="ECO:0007669"/>
    <property type="project" value="UniProtKB-KW"/>
</dbReference>
<dbReference type="Pfam" id="PF02517">
    <property type="entry name" value="Rce1-like"/>
    <property type="match status" value="1"/>
</dbReference>
<proteinExistence type="predicted"/>
<dbReference type="PANTHER" id="PTHR36435:SF1">
    <property type="entry name" value="CAAX AMINO TERMINAL PROTEASE FAMILY PROTEIN"/>
    <property type="match status" value="1"/>
</dbReference>
<keyword evidence="3" id="KW-0645">Protease</keyword>
<keyword evidence="1" id="KW-0472">Membrane</keyword>
<dbReference type="EMBL" id="CP063367">
    <property type="protein sequence ID" value="QUM69564.1"/>
    <property type="molecule type" value="Genomic_DNA"/>
</dbReference>
<dbReference type="GO" id="GO:0004175">
    <property type="term" value="F:endopeptidase activity"/>
    <property type="evidence" value="ECO:0007669"/>
    <property type="project" value="UniProtKB-ARBA"/>
</dbReference>
<evidence type="ECO:0000313" key="3">
    <source>
        <dbReference type="EMBL" id="QUM69564.1"/>
    </source>
</evidence>
<name>A0AAQ0D6X8_9STAP</name>
<dbReference type="RefSeq" id="WP_212574999.1">
    <property type="nucleotide sequence ID" value="NZ_CP063367.1"/>
</dbReference>
<gene>
    <name evidence="3" type="ORF">IPU22_01000</name>
</gene>
<evidence type="ECO:0000256" key="1">
    <source>
        <dbReference type="SAM" id="Phobius"/>
    </source>
</evidence>
<reference evidence="3" key="1">
    <citation type="journal article" date="2021" name="Front. Microbiol.">
        <title>Presence and Characterization of a Novel cfr-Carrying Tn558 Transposon Derivative in Staphylococcus delphini Isolated From Retail Food.</title>
        <authorList>
            <person name="Zhang F."/>
            <person name="Wu S."/>
            <person name="Huang J."/>
            <person name="Yang R."/>
            <person name="Zhang J."/>
            <person name="Lei T."/>
            <person name="Dai J."/>
            <person name="Ding Y."/>
            <person name="Xue L."/>
            <person name="Wang J."/>
            <person name="Chen M."/>
            <person name="Wu Q."/>
        </authorList>
    </citation>
    <scope>NUCLEOTIDE SEQUENCE</scope>
    <source>
        <strain evidence="3">2794-1</strain>
    </source>
</reference>